<proteinExistence type="predicted"/>
<dbReference type="Pfam" id="PF00135">
    <property type="entry name" value="COesterase"/>
    <property type="match status" value="1"/>
</dbReference>
<protein>
    <submittedName>
        <fullName evidence="2">Oidioi.mRNA.OKI2018_I69.XSR.g16590.t1.cds</fullName>
    </submittedName>
</protein>
<dbReference type="Gene3D" id="3.40.50.1820">
    <property type="entry name" value="alpha/beta hydrolase"/>
    <property type="match status" value="1"/>
</dbReference>
<dbReference type="InterPro" id="IPR002018">
    <property type="entry name" value="CarbesteraseB"/>
</dbReference>
<dbReference type="InterPro" id="IPR050309">
    <property type="entry name" value="Type-B_Carboxylest/Lipase"/>
</dbReference>
<accession>A0ABN7SIF9</accession>
<reference evidence="2 3" key="1">
    <citation type="submission" date="2021-04" db="EMBL/GenBank/DDBJ databases">
        <authorList>
            <person name="Bliznina A."/>
        </authorList>
    </citation>
    <scope>NUCLEOTIDE SEQUENCE [LARGE SCALE GENOMIC DNA]</scope>
</reference>
<dbReference type="PANTHER" id="PTHR11559">
    <property type="entry name" value="CARBOXYLESTERASE"/>
    <property type="match status" value="1"/>
</dbReference>
<dbReference type="EMBL" id="OU015569">
    <property type="protein sequence ID" value="CAG5099583.1"/>
    <property type="molecule type" value="Genomic_DNA"/>
</dbReference>
<dbReference type="Proteomes" id="UP001158576">
    <property type="component" value="Chromosome XSR"/>
</dbReference>
<sequence>MVFYTRQLCTNTYSVEVELEEGTLIGYQTTGKHFEVFKQVPYAKSPEGNLRFRKPEPIGTFAGGIHDSVAVGDNLKACIGTGVGSNDLQDALDMGFISEDCLTMDIYRPVKNYHTRLPIFVWIHGGGLTSGTSAYYHFSRLAREDIIVAVVQYRLGVHGFLSSYSAEGLTETPGNFGLLDQQAAIEKITIGGESAGGWSVGWHMLSTKSTNMIRTAISQSGMASFDMSPQDSEHGNLAIKHLCEKTKAKINSTLACSGSSEDILNRFRTLTKNEIIQLEIADRESRKEFENYPEWAPVHYDGEFFKMNAKEEFEGGHIVDDVTYVIGSNSFEGSLIWKWLLRDVKTYDKAFENSLNKTKF</sequence>
<organism evidence="2 3">
    <name type="scientific">Oikopleura dioica</name>
    <name type="common">Tunicate</name>
    <dbReference type="NCBI Taxonomy" id="34765"/>
    <lineage>
        <taxon>Eukaryota</taxon>
        <taxon>Metazoa</taxon>
        <taxon>Chordata</taxon>
        <taxon>Tunicata</taxon>
        <taxon>Appendicularia</taxon>
        <taxon>Copelata</taxon>
        <taxon>Oikopleuridae</taxon>
        <taxon>Oikopleura</taxon>
    </lineage>
</organism>
<evidence type="ECO:0000313" key="3">
    <source>
        <dbReference type="Proteomes" id="UP001158576"/>
    </source>
</evidence>
<gene>
    <name evidence="2" type="ORF">OKIOD_LOCUS8148</name>
</gene>
<keyword evidence="3" id="KW-1185">Reference proteome</keyword>
<dbReference type="SUPFAM" id="SSF53474">
    <property type="entry name" value="alpha/beta-Hydrolases"/>
    <property type="match status" value="1"/>
</dbReference>
<name>A0ABN7SIF9_OIKDI</name>
<evidence type="ECO:0000259" key="1">
    <source>
        <dbReference type="Pfam" id="PF00135"/>
    </source>
</evidence>
<feature type="domain" description="Carboxylesterase type B" evidence="1">
    <location>
        <begin position="16"/>
        <end position="354"/>
    </location>
</feature>
<evidence type="ECO:0000313" key="2">
    <source>
        <dbReference type="EMBL" id="CAG5099583.1"/>
    </source>
</evidence>
<dbReference type="InterPro" id="IPR029058">
    <property type="entry name" value="AB_hydrolase_fold"/>
</dbReference>